<evidence type="ECO:0000256" key="2">
    <source>
        <dbReference type="ARBA" id="ARBA00022801"/>
    </source>
</evidence>
<organism evidence="5 6">
    <name type="scientific">Brevibacillus invocatus</name>
    <dbReference type="NCBI Taxonomy" id="173959"/>
    <lineage>
        <taxon>Bacteria</taxon>
        <taxon>Bacillati</taxon>
        <taxon>Bacillota</taxon>
        <taxon>Bacilli</taxon>
        <taxon>Bacillales</taxon>
        <taxon>Paenibacillaceae</taxon>
        <taxon>Brevibacillus</taxon>
    </lineage>
</organism>
<gene>
    <name evidence="5" type="ORF">EDM52_20990</name>
</gene>
<dbReference type="PANTHER" id="PTHR43736:SF1">
    <property type="entry name" value="DIHYDRONEOPTERIN TRIPHOSPHATE DIPHOSPHATASE"/>
    <property type="match status" value="1"/>
</dbReference>
<dbReference type="InterPro" id="IPR020084">
    <property type="entry name" value="NUDIX_hydrolase_CS"/>
</dbReference>
<feature type="domain" description="Nudix hydrolase" evidence="4">
    <location>
        <begin position="110"/>
        <end position="235"/>
    </location>
</feature>
<dbReference type="SUPFAM" id="SSF54909">
    <property type="entry name" value="Dimeric alpha+beta barrel"/>
    <property type="match status" value="1"/>
</dbReference>
<evidence type="ECO:0000256" key="3">
    <source>
        <dbReference type="RuleBase" id="RU003476"/>
    </source>
</evidence>
<dbReference type="InterPro" id="IPR000086">
    <property type="entry name" value="NUDIX_hydrolase_dom"/>
</dbReference>
<dbReference type="CDD" id="cd02883">
    <property type="entry name" value="NUDIX_Hydrolase"/>
    <property type="match status" value="1"/>
</dbReference>
<dbReference type="RefSeq" id="WP_122910904.1">
    <property type="nucleotide sequence ID" value="NZ_CBCSBE010000019.1"/>
</dbReference>
<evidence type="ECO:0000259" key="4">
    <source>
        <dbReference type="PROSITE" id="PS51462"/>
    </source>
</evidence>
<comment type="similarity">
    <text evidence="1 3">Belongs to the Nudix hydrolase family.</text>
</comment>
<dbReference type="Proteomes" id="UP000282028">
    <property type="component" value="Unassembled WGS sequence"/>
</dbReference>
<dbReference type="PROSITE" id="PS51462">
    <property type="entry name" value="NUDIX"/>
    <property type="match status" value="1"/>
</dbReference>
<dbReference type="GO" id="GO:0016787">
    <property type="term" value="F:hydrolase activity"/>
    <property type="evidence" value="ECO:0007669"/>
    <property type="project" value="UniProtKB-KW"/>
</dbReference>
<keyword evidence="2 3" id="KW-0378">Hydrolase</keyword>
<dbReference type="InterPro" id="IPR011008">
    <property type="entry name" value="Dimeric_a/b-barrel"/>
</dbReference>
<dbReference type="EMBL" id="RHHR01000045">
    <property type="protein sequence ID" value="RNB68324.1"/>
    <property type="molecule type" value="Genomic_DNA"/>
</dbReference>
<sequence>MFYRRKTYKVNPTMIDDFHDFFHTYLYPNQIQHGAKLVGRWTNEARDEVLAIWEYPSKELYESIESMIRKSELHRKAQEIRKARGDLYLESKQDFLESTTDLVVDELSPKHVVSVSACITNPRGEILLVRNGHRPDTMEMPGGQVEEGESLQEAVHREILEETGITIKLHGVTGVYQNMSNGVICVVFRGEYVSGVETIAAGETTEVVFLPITEDNLGQYITRPHFRRRLLDAMEPSIVPYEAFLVRPNEWLSRVRFKTENHPHS</sequence>
<reference evidence="5 6" key="1">
    <citation type="submission" date="2018-10" db="EMBL/GenBank/DDBJ databases">
        <title>Phylogenomics of Brevibacillus.</title>
        <authorList>
            <person name="Dunlap C."/>
        </authorList>
    </citation>
    <scope>NUCLEOTIDE SEQUENCE [LARGE SCALE GENOMIC DNA]</scope>
    <source>
        <strain evidence="5 6">JCM 12215</strain>
    </source>
</reference>
<evidence type="ECO:0000313" key="6">
    <source>
        <dbReference type="Proteomes" id="UP000282028"/>
    </source>
</evidence>
<keyword evidence="6" id="KW-1185">Reference proteome</keyword>
<dbReference type="OrthoDB" id="9787880at2"/>
<protein>
    <submittedName>
        <fullName evidence="5">NUDIX hydrolase</fullName>
    </submittedName>
</protein>
<evidence type="ECO:0000256" key="1">
    <source>
        <dbReference type="ARBA" id="ARBA00005582"/>
    </source>
</evidence>
<dbReference type="Gene3D" id="3.30.70.100">
    <property type="match status" value="1"/>
</dbReference>
<dbReference type="PANTHER" id="PTHR43736">
    <property type="entry name" value="ADP-RIBOSE PYROPHOSPHATASE"/>
    <property type="match status" value="1"/>
</dbReference>
<accession>A0A3M8BYA4</accession>
<evidence type="ECO:0000313" key="5">
    <source>
        <dbReference type="EMBL" id="RNB68324.1"/>
    </source>
</evidence>
<dbReference type="Gene3D" id="3.90.79.10">
    <property type="entry name" value="Nucleoside Triphosphate Pyrophosphohydrolase"/>
    <property type="match status" value="1"/>
</dbReference>
<name>A0A3M8BYA4_9BACL</name>
<dbReference type="SUPFAM" id="SSF55811">
    <property type="entry name" value="Nudix"/>
    <property type="match status" value="1"/>
</dbReference>
<dbReference type="InterPro" id="IPR020476">
    <property type="entry name" value="Nudix_hydrolase"/>
</dbReference>
<dbReference type="PRINTS" id="PR00502">
    <property type="entry name" value="NUDIXFAMILY"/>
</dbReference>
<dbReference type="InterPro" id="IPR015797">
    <property type="entry name" value="NUDIX_hydrolase-like_dom_sf"/>
</dbReference>
<proteinExistence type="inferred from homology"/>
<dbReference type="AlphaFoldDB" id="A0A3M8BYA4"/>
<dbReference type="Pfam" id="PF00293">
    <property type="entry name" value="NUDIX"/>
    <property type="match status" value="1"/>
</dbReference>
<dbReference type="PROSITE" id="PS00893">
    <property type="entry name" value="NUDIX_BOX"/>
    <property type="match status" value="1"/>
</dbReference>
<comment type="caution">
    <text evidence="5">The sequence shown here is derived from an EMBL/GenBank/DDBJ whole genome shotgun (WGS) entry which is preliminary data.</text>
</comment>